<evidence type="ECO:0000256" key="1">
    <source>
        <dbReference type="SAM" id="Coils"/>
    </source>
</evidence>
<feature type="compositionally biased region" description="Basic and acidic residues" evidence="2">
    <location>
        <begin position="90"/>
        <end position="100"/>
    </location>
</feature>
<evidence type="ECO:0000256" key="2">
    <source>
        <dbReference type="SAM" id="MobiDB-lite"/>
    </source>
</evidence>
<keyword evidence="1" id="KW-0175">Coiled coil</keyword>
<protein>
    <submittedName>
        <fullName evidence="3">Uncharacterized protein</fullName>
    </submittedName>
</protein>
<feature type="compositionally biased region" description="Polar residues" evidence="2">
    <location>
        <begin position="112"/>
        <end position="121"/>
    </location>
</feature>
<proteinExistence type="predicted"/>
<evidence type="ECO:0000313" key="3">
    <source>
        <dbReference type="EMBL" id="CAG6693495.1"/>
    </source>
</evidence>
<feature type="coiled-coil region" evidence="1">
    <location>
        <begin position="53"/>
        <end position="80"/>
    </location>
</feature>
<reference evidence="3" key="1">
    <citation type="submission" date="2021-05" db="EMBL/GenBank/DDBJ databases">
        <authorList>
            <person name="Alioto T."/>
            <person name="Alioto T."/>
            <person name="Gomez Garrido J."/>
        </authorList>
    </citation>
    <scope>NUCLEOTIDE SEQUENCE</scope>
</reference>
<dbReference type="EMBL" id="HBUF01005313">
    <property type="protein sequence ID" value="CAG6606863.1"/>
    <property type="molecule type" value="Transcribed_RNA"/>
</dbReference>
<feature type="region of interest" description="Disordered" evidence="2">
    <location>
        <begin position="90"/>
        <end position="121"/>
    </location>
</feature>
<sequence length="121" mass="13770">MDKKQEEYRHYCGDVIENFLGALEGLYEEPERPDNPVPYVVNKLGTDGKCKDCDERDRQIEVLNKELEEKRMKFEEGEAALMPLRAAAEARELAERDSVKSKKKTPVLGSKGLSNPKTAKK</sequence>
<dbReference type="EMBL" id="HBUF01658494">
    <property type="protein sequence ID" value="CAG6788203.1"/>
    <property type="molecule type" value="Transcribed_RNA"/>
</dbReference>
<dbReference type="EMBL" id="HBUF01312832">
    <property type="protein sequence ID" value="CAG6693495.1"/>
    <property type="molecule type" value="Transcribed_RNA"/>
</dbReference>
<organism evidence="3">
    <name type="scientific">Cacopsylla melanoneura</name>
    <dbReference type="NCBI Taxonomy" id="428564"/>
    <lineage>
        <taxon>Eukaryota</taxon>
        <taxon>Metazoa</taxon>
        <taxon>Ecdysozoa</taxon>
        <taxon>Arthropoda</taxon>
        <taxon>Hexapoda</taxon>
        <taxon>Insecta</taxon>
        <taxon>Pterygota</taxon>
        <taxon>Neoptera</taxon>
        <taxon>Paraneoptera</taxon>
        <taxon>Hemiptera</taxon>
        <taxon>Sternorrhyncha</taxon>
        <taxon>Psylloidea</taxon>
        <taxon>Psyllidae</taxon>
        <taxon>Psyllinae</taxon>
        <taxon>Cacopsylla</taxon>
    </lineage>
</organism>
<dbReference type="AlphaFoldDB" id="A0A8D8TW76"/>
<accession>A0A8D8TW76</accession>
<name>A0A8D8TW76_9HEMI</name>